<proteinExistence type="predicted"/>
<gene>
    <name evidence="1" type="ORF">AMTR_s00028p00057630</name>
</gene>
<name>W1PKM2_AMBTC</name>
<evidence type="ECO:0000313" key="1">
    <source>
        <dbReference type="EMBL" id="ERN10562.1"/>
    </source>
</evidence>
<dbReference type="EMBL" id="KI392812">
    <property type="protein sequence ID" value="ERN10562.1"/>
    <property type="molecule type" value="Genomic_DNA"/>
</dbReference>
<dbReference type="Gramene" id="ERN10562">
    <property type="protein sequence ID" value="ERN10562"/>
    <property type="gene ID" value="AMTR_s00028p00057630"/>
</dbReference>
<sequence>MENIPKGENSTWFTIAEDLSVKTELLIVRYDRFMSDLVWLWAGFEWLNRHLDEIVVTLNRRLDALGVNLDTLKTEGREE</sequence>
<organism evidence="1 2">
    <name type="scientific">Amborella trichopoda</name>
    <dbReference type="NCBI Taxonomy" id="13333"/>
    <lineage>
        <taxon>Eukaryota</taxon>
        <taxon>Viridiplantae</taxon>
        <taxon>Streptophyta</taxon>
        <taxon>Embryophyta</taxon>
        <taxon>Tracheophyta</taxon>
        <taxon>Spermatophyta</taxon>
        <taxon>Magnoliopsida</taxon>
        <taxon>Amborellales</taxon>
        <taxon>Amborellaceae</taxon>
        <taxon>Amborella</taxon>
    </lineage>
</organism>
<dbReference type="AlphaFoldDB" id="W1PKM2"/>
<dbReference type="Proteomes" id="UP000017836">
    <property type="component" value="Unassembled WGS sequence"/>
</dbReference>
<dbReference type="HOGENOM" id="CLU_2609251_0_0_1"/>
<accession>W1PKM2</accession>
<reference evidence="2" key="1">
    <citation type="journal article" date="2013" name="Science">
        <title>The Amborella genome and the evolution of flowering plants.</title>
        <authorList>
            <consortium name="Amborella Genome Project"/>
        </authorList>
    </citation>
    <scope>NUCLEOTIDE SEQUENCE [LARGE SCALE GENOMIC DNA]</scope>
</reference>
<protein>
    <submittedName>
        <fullName evidence="1">Uncharacterized protein</fullName>
    </submittedName>
</protein>
<evidence type="ECO:0000313" key="2">
    <source>
        <dbReference type="Proteomes" id="UP000017836"/>
    </source>
</evidence>
<keyword evidence="2" id="KW-1185">Reference proteome</keyword>